<dbReference type="Proteomes" id="UP000239203">
    <property type="component" value="Unassembled WGS sequence"/>
</dbReference>
<reference evidence="1 2" key="1">
    <citation type="submission" date="2018-02" db="EMBL/GenBank/DDBJ databases">
        <title>Genomic Encyclopedia of Archaeal and Bacterial Type Strains, Phase II (KMG-II): from individual species to whole genera.</title>
        <authorList>
            <person name="Goeker M."/>
        </authorList>
    </citation>
    <scope>NUCLEOTIDE SEQUENCE [LARGE SCALE GENOMIC DNA]</scope>
    <source>
        <strain evidence="1 2">YU 961-1</strain>
    </source>
</reference>
<protein>
    <submittedName>
        <fullName evidence="1">Uncharacterized protein</fullName>
    </submittedName>
</protein>
<dbReference type="EMBL" id="PTIX01000007">
    <property type="protein sequence ID" value="PPK67593.1"/>
    <property type="molecule type" value="Genomic_DNA"/>
</dbReference>
<evidence type="ECO:0000313" key="2">
    <source>
        <dbReference type="Proteomes" id="UP000239203"/>
    </source>
</evidence>
<name>A0A2S6GQZ4_9PSEU</name>
<dbReference type="AlphaFoldDB" id="A0A2S6GQZ4"/>
<sequence length="132" mass="14272">MWVAVAVALYVFGPTAMDRLAHILPEPATASPTGNPCPAEARPDGAEATLIASYTTVRHTIVLCRTASGLPYYDGRFTDRPVTKENHINIRAEETPEGFLAVNGDYSYRISGDYVTITGGGKRETLRLTKTG</sequence>
<organism evidence="1 2">
    <name type="scientific">Actinokineospora auranticolor</name>
    <dbReference type="NCBI Taxonomy" id="155976"/>
    <lineage>
        <taxon>Bacteria</taxon>
        <taxon>Bacillati</taxon>
        <taxon>Actinomycetota</taxon>
        <taxon>Actinomycetes</taxon>
        <taxon>Pseudonocardiales</taxon>
        <taxon>Pseudonocardiaceae</taxon>
        <taxon>Actinokineospora</taxon>
    </lineage>
</organism>
<proteinExistence type="predicted"/>
<evidence type="ECO:0000313" key="1">
    <source>
        <dbReference type="EMBL" id="PPK67593.1"/>
    </source>
</evidence>
<gene>
    <name evidence="1" type="ORF">CLV40_107259</name>
</gene>
<accession>A0A2S6GQZ4</accession>
<keyword evidence="2" id="KW-1185">Reference proteome</keyword>
<comment type="caution">
    <text evidence="1">The sequence shown here is derived from an EMBL/GenBank/DDBJ whole genome shotgun (WGS) entry which is preliminary data.</text>
</comment>